<evidence type="ECO:0000313" key="9">
    <source>
        <dbReference type="EMBL" id="KAL3313032.1"/>
    </source>
</evidence>
<comment type="similarity">
    <text evidence="3">Belongs to the EBP2 family.</text>
</comment>
<protein>
    <submittedName>
        <fullName evidence="9">rRNA-processing protein EBP2</fullName>
    </submittedName>
</protein>
<feature type="compositionally biased region" description="Basic residues" evidence="8">
    <location>
        <begin position="264"/>
        <end position="292"/>
    </location>
</feature>
<dbReference type="PANTHER" id="PTHR13028:SF0">
    <property type="entry name" value="RRNA-PROCESSING PROTEIN EBP2-RELATED"/>
    <property type="match status" value="1"/>
</dbReference>
<comment type="caution">
    <text evidence="9">The sequence shown here is derived from an EMBL/GenBank/DDBJ whole genome shotgun (WGS) entry which is preliminary data.</text>
</comment>
<evidence type="ECO:0000256" key="2">
    <source>
        <dbReference type="ARBA" id="ARBA00004604"/>
    </source>
</evidence>
<dbReference type="GO" id="GO:0042254">
    <property type="term" value="P:ribosome biogenesis"/>
    <property type="evidence" value="ECO:0007669"/>
    <property type="project" value="UniProtKB-KW"/>
</dbReference>
<keyword evidence="5 7" id="KW-0175">Coiled coil</keyword>
<dbReference type="EMBL" id="JBJKFK010001459">
    <property type="protein sequence ID" value="KAL3313032.1"/>
    <property type="molecule type" value="Genomic_DNA"/>
</dbReference>
<dbReference type="AlphaFoldDB" id="A0ABD2Q1M3"/>
<evidence type="ECO:0000313" key="10">
    <source>
        <dbReference type="Proteomes" id="UP001626550"/>
    </source>
</evidence>
<evidence type="ECO:0000256" key="6">
    <source>
        <dbReference type="ARBA" id="ARBA00023242"/>
    </source>
</evidence>
<keyword evidence="4" id="KW-0690">Ribosome biogenesis</keyword>
<sequence>MSDSEAEDLQELLACPGLYQEVPETKRFVNNKNALNRCAQQLELDLPWIQRLDLVVKPTFTSVLKDEKKDKTEIDVNNDFERESFFYRQAQAGVLEGLKRLHELGIPTKRPTDYFAEMIKTDQHMNKIREQLVAQKKRIELAERARQLRDQRKFGKKTQIEVLNARKQEKKRLNEAVKAARKKSAKGQKFDLDAVLEEVQAETNMKKRDNGLDRHLNKVSKKRDYKNRRFGFGGQKKRSKWNDKQSADNFKDFKVLTHQPTAGRVKKLKKQMIKSKKKNQQKQKKKIASMSC</sequence>
<evidence type="ECO:0000256" key="3">
    <source>
        <dbReference type="ARBA" id="ARBA00007336"/>
    </source>
</evidence>
<accession>A0ABD2Q1M3</accession>
<reference evidence="9 10" key="1">
    <citation type="submission" date="2024-11" db="EMBL/GenBank/DDBJ databases">
        <title>Adaptive evolution of stress response genes in parasites aligns with host niche diversity.</title>
        <authorList>
            <person name="Hahn C."/>
            <person name="Resl P."/>
        </authorList>
    </citation>
    <scope>NUCLEOTIDE SEQUENCE [LARGE SCALE GENOMIC DNA]</scope>
    <source>
        <strain evidence="9">EGGRZ-B1_66</strain>
        <tissue evidence="9">Body</tissue>
    </source>
</reference>
<evidence type="ECO:0000256" key="8">
    <source>
        <dbReference type="SAM" id="MobiDB-lite"/>
    </source>
</evidence>
<dbReference type="InterPro" id="IPR008610">
    <property type="entry name" value="Ebp2"/>
</dbReference>
<dbReference type="Proteomes" id="UP001626550">
    <property type="component" value="Unassembled WGS sequence"/>
</dbReference>
<keyword evidence="6" id="KW-0539">Nucleus</keyword>
<comment type="function">
    <text evidence="1">Required for the processing of the 27S pre-rRNA.</text>
</comment>
<keyword evidence="10" id="KW-1185">Reference proteome</keyword>
<name>A0ABD2Q1M3_9PLAT</name>
<comment type="subcellular location">
    <subcellularLocation>
        <location evidence="2">Nucleus</location>
        <location evidence="2">Nucleolus</location>
    </subcellularLocation>
</comment>
<evidence type="ECO:0000256" key="5">
    <source>
        <dbReference type="ARBA" id="ARBA00023054"/>
    </source>
</evidence>
<proteinExistence type="inferred from homology"/>
<dbReference type="Pfam" id="PF05890">
    <property type="entry name" value="Ebp2"/>
    <property type="match status" value="1"/>
</dbReference>
<feature type="coiled-coil region" evidence="7">
    <location>
        <begin position="125"/>
        <end position="183"/>
    </location>
</feature>
<dbReference type="GO" id="GO:0005730">
    <property type="term" value="C:nucleolus"/>
    <property type="evidence" value="ECO:0007669"/>
    <property type="project" value="UniProtKB-SubCell"/>
</dbReference>
<evidence type="ECO:0000256" key="1">
    <source>
        <dbReference type="ARBA" id="ARBA00003387"/>
    </source>
</evidence>
<feature type="region of interest" description="Disordered" evidence="8">
    <location>
        <begin position="258"/>
        <end position="292"/>
    </location>
</feature>
<organism evidence="9 10">
    <name type="scientific">Cichlidogyrus casuarinus</name>
    <dbReference type="NCBI Taxonomy" id="1844966"/>
    <lineage>
        <taxon>Eukaryota</taxon>
        <taxon>Metazoa</taxon>
        <taxon>Spiralia</taxon>
        <taxon>Lophotrochozoa</taxon>
        <taxon>Platyhelminthes</taxon>
        <taxon>Monogenea</taxon>
        <taxon>Monopisthocotylea</taxon>
        <taxon>Dactylogyridea</taxon>
        <taxon>Ancyrocephalidae</taxon>
        <taxon>Cichlidogyrus</taxon>
    </lineage>
</organism>
<evidence type="ECO:0000256" key="4">
    <source>
        <dbReference type="ARBA" id="ARBA00022517"/>
    </source>
</evidence>
<dbReference type="PANTHER" id="PTHR13028">
    <property type="entry name" value="RRNA PROCESSING PROTEIN EBNA1-BINDING PROTEIN-RELATED"/>
    <property type="match status" value="1"/>
</dbReference>
<gene>
    <name evidence="9" type="primary">EBNA1BP2</name>
    <name evidence="9" type="ORF">Ciccas_008370</name>
</gene>
<evidence type="ECO:0000256" key="7">
    <source>
        <dbReference type="SAM" id="Coils"/>
    </source>
</evidence>